<evidence type="ECO:0000313" key="1">
    <source>
        <dbReference type="EMBL" id="KAF9779680.1"/>
    </source>
</evidence>
<accession>A0A9P6L2S7</accession>
<reference evidence="1" key="2">
    <citation type="submission" date="2020-11" db="EMBL/GenBank/DDBJ databases">
        <authorList>
            <consortium name="DOE Joint Genome Institute"/>
            <person name="Kuo A."/>
            <person name="Miyauchi S."/>
            <person name="Kiss E."/>
            <person name="Drula E."/>
            <person name="Kohler A."/>
            <person name="Sanchez-Garcia M."/>
            <person name="Andreopoulos B."/>
            <person name="Barry K.W."/>
            <person name="Bonito G."/>
            <person name="Buee M."/>
            <person name="Carver A."/>
            <person name="Chen C."/>
            <person name="Cichocki N."/>
            <person name="Clum A."/>
            <person name="Culley D."/>
            <person name="Crous P.W."/>
            <person name="Fauchery L."/>
            <person name="Girlanda M."/>
            <person name="Hayes R."/>
            <person name="Keri Z."/>
            <person name="Labutti K."/>
            <person name="Lipzen A."/>
            <person name="Lombard V."/>
            <person name="Magnuson J."/>
            <person name="Maillard F."/>
            <person name="Morin E."/>
            <person name="Murat C."/>
            <person name="Nolan M."/>
            <person name="Ohm R."/>
            <person name="Pangilinan J."/>
            <person name="Pereira M."/>
            <person name="Perotto S."/>
            <person name="Peter M."/>
            <person name="Riley R."/>
            <person name="Sitrit Y."/>
            <person name="Stielow B."/>
            <person name="Szollosi G."/>
            <person name="Zifcakova L."/>
            <person name="Stursova M."/>
            <person name="Spatafora J.W."/>
            <person name="Tedersoo L."/>
            <person name="Vaario L.-M."/>
            <person name="Yamada A."/>
            <person name="Yan M."/>
            <person name="Wang P."/>
            <person name="Xu J."/>
            <person name="Bruns T."/>
            <person name="Baldrian P."/>
            <person name="Vilgalys R."/>
            <person name="Henrissat B."/>
            <person name="Grigoriev I.V."/>
            <person name="Hibbett D."/>
            <person name="Nagy L.G."/>
            <person name="Martin F.M."/>
        </authorList>
    </citation>
    <scope>NUCLEOTIDE SEQUENCE</scope>
    <source>
        <strain evidence="1">UH-Tt-Lm1</strain>
    </source>
</reference>
<proteinExistence type="predicted"/>
<dbReference type="EMBL" id="WIUZ02000013">
    <property type="protein sequence ID" value="KAF9781628.1"/>
    <property type="molecule type" value="Genomic_DNA"/>
</dbReference>
<feature type="non-terminal residue" evidence="1">
    <location>
        <position position="111"/>
    </location>
</feature>
<sequence>LTTFSRPDQVGWWLRIGRRSFDKSPPIKSLEKYTKLWICWWTSLQPDWRKTGRWPLPRRVPVHGGWDELLAGGKDGLFIVVMTLAWWSNAQAEMEGESHQLEAAIADVLWV</sequence>
<keyword evidence="3" id="KW-1185">Reference proteome</keyword>
<reference evidence="1" key="1">
    <citation type="journal article" date="2020" name="Nat. Commun.">
        <title>Large-scale genome sequencing of mycorrhizal fungi provides insights into the early evolution of symbiotic traits.</title>
        <authorList>
            <person name="Miyauchi S."/>
            <person name="Kiss E."/>
            <person name="Kuo A."/>
            <person name="Drula E."/>
            <person name="Kohler A."/>
            <person name="Sanchez-Garcia M."/>
            <person name="Morin E."/>
            <person name="Andreopoulos B."/>
            <person name="Barry K.W."/>
            <person name="Bonito G."/>
            <person name="Buee M."/>
            <person name="Carver A."/>
            <person name="Chen C."/>
            <person name="Cichocki N."/>
            <person name="Clum A."/>
            <person name="Culley D."/>
            <person name="Crous P.W."/>
            <person name="Fauchery L."/>
            <person name="Girlanda M."/>
            <person name="Hayes R.D."/>
            <person name="Keri Z."/>
            <person name="LaButti K."/>
            <person name="Lipzen A."/>
            <person name="Lombard V."/>
            <person name="Magnuson J."/>
            <person name="Maillard F."/>
            <person name="Murat C."/>
            <person name="Nolan M."/>
            <person name="Ohm R.A."/>
            <person name="Pangilinan J."/>
            <person name="Pereira M.F."/>
            <person name="Perotto S."/>
            <person name="Peter M."/>
            <person name="Pfister S."/>
            <person name="Riley R."/>
            <person name="Sitrit Y."/>
            <person name="Stielow J.B."/>
            <person name="Szollosi G."/>
            <person name="Zifcakova L."/>
            <person name="Stursova M."/>
            <person name="Spatafora J.W."/>
            <person name="Tedersoo L."/>
            <person name="Vaario L.M."/>
            <person name="Yamada A."/>
            <person name="Yan M."/>
            <person name="Wang P."/>
            <person name="Xu J."/>
            <person name="Bruns T."/>
            <person name="Baldrian P."/>
            <person name="Vilgalys R."/>
            <person name="Dunand C."/>
            <person name="Henrissat B."/>
            <person name="Grigoriev I.V."/>
            <person name="Hibbett D."/>
            <person name="Nagy L.G."/>
            <person name="Martin F.M."/>
        </authorList>
    </citation>
    <scope>NUCLEOTIDE SEQUENCE</scope>
    <source>
        <strain evidence="1">UH-Tt-Lm1</strain>
    </source>
</reference>
<comment type="caution">
    <text evidence="1">The sequence shown here is derived from an EMBL/GenBank/DDBJ whole genome shotgun (WGS) entry which is preliminary data.</text>
</comment>
<feature type="non-terminal residue" evidence="1">
    <location>
        <position position="1"/>
    </location>
</feature>
<name>A0A9P6L2S7_9AGAM</name>
<organism evidence="1 3">
    <name type="scientific">Thelephora terrestris</name>
    <dbReference type="NCBI Taxonomy" id="56493"/>
    <lineage>
        <taxon>Eukaryota</taxon>
        <taxon>Fungi</taxon>
        <taxon>Dikarya</taxon>
        <taxon>Basidiomycota</taxon>
        <taxon>Agaricomycotina</taxon>
        <taxon>Agaricomycetes</taxon>
        <taxon>Thelephorales</taxon>
        <taxon>Thelephoraceae</taxon>
        <taxon>Thelephora</taxon>
    </lineage>
</organism>
<evidence type="ECO:0000313" key="2">
    <source>
        <dbReference type="EMBL" id="KAF9781628.1"/>
    </source>
</evidence>
<dbReference type="Proteomes" id="UP000736335">
    <property type="component" value="Unassembled WGS sequence"/>
</dbReference>
<evidence type="ECO:0000313" key="3">
    <source>
        <dbReference type="Proteomes" id="UP000736335"/>
    </source>
</evidence>
<gene>
    <name evidence="1" type="ORF">BJ322DRAFT_989593</name>
    <name evidence="2" type="ORF">BJ322DRAFT_990768</name>
</gene>
<dbReference type="OrthoDB" id="2803783at2759"/>
<protein>
    <submittedName>
        <fullName evidence="1">Uncharacterized protein</fullName>
    </submittedName>
</protein>
<dbReference type="AlphaFoldDB" id="A0A9P6L2S7"/>
<dbReference type="EMBL" id="WIUZ02000019">
    <property type="protein sequence ID" value="KAF9779680.1"/>
    <property type="molecule type" value="Genomic_DNA"/>
</dbReference>